<dbReference type="PROSITE" id="PS52016">
    <property type="entry name" value="TONB_DEPENDENT_REC_3"/>
    <property type="match status" value="1"/>
</dbReference>
<dbReference type="GO" id="GO:0009279">
    <property type="term" value="C:cell outer membrane"/>
    <property type="evidence" value="ECO:0007669"/>
    <property type="project" value="UniProtKB-SubCell"/>
</dbReference>
<evidence type="ECO:0000256" key="1">
    <source>
        <dbReference type="ARBA" id="ARBA00004571"/>
    </source>
</evidence>
<dbReference type="STRING" id="1513896.SAMN05660841_01311"/>
<dbReference type="Gene3D" id="2.170.130.10">
    <property type="entry name" value="TonB-dependent receptor, plug domain"/>
    <property type="match status" value="1"/>
</dbReference>
<dbReference type="Proteomes" id="UP000190150">
    <property type="component" value="Unassembled WGS sequence"/>
</dbReference>
<evidence type="ECO:0000313" key="9">
    <source>
        <dbReference type="Proteomes" id="UP000190150"/>
    </source>
</evidence>
<dbReference type="AlphaFoldDB" id="A0A1T5CHU8"/>
<keyword evidence="9" id="KW-1185">Reference proteome</keyword>
<gene>
    <name evidence="8" type="ORF">SAMN05660841_01311</name>
</gene>
<evidence type="ECO:0000256" key="6">
    <source>
        <dbReference type="ARBA" id="ARBA00023237"/>
    </source>
</evidence>
<keyword evidence="3 7" id="KW-1134">Transmembrane beta strand</keyword>
<sequence length="864" mass="94691">MGNDDQMSTAVGSSFAKGLNSLAGLNINDIESIDILKDASATAIYGSRAASGVVIITTKKGKHNQKPILEANYYTGVSKAITEELLNAEQYREVMSKGAKNLNDLRAKKGLAADALATSILTNPDVLGTAFTDWLDLITRTGRTQNADISVRGGGAGSRYYTSLAFADQKGTLVGTDFSRISGKINLDSEITSRLRFITNLDYGFTKNNITNGIYSSALYAPPTLAPYNADGSPAVFDATTYGLSASMGIQNPAALLAGKNESKNNMLLGSIALEFNILSNLKFRSTVSANYNNYHQLNYIPSTAMVSAYSGAVNSNGGIATQGYTNQLDMFYENNLTWDKQFNENNRISVLAGTTWQQSNTNLFSASGQGFPDDYFLNGLSSAAIPLPPKASESQNSLLSFYMRVNYALKERYLLTLTGRSDESSKFPKNNRTGYFPSFGVAWRASQETFLKDVSWLNELKFRASAGRTGTQNFGDNLFYTLYTPASYAGTNALLPSQLGNNKIKWETTNQKDLGLDFELFSSRLRGAFGYYEKNTSDLLFSMNTALSSGFTTAMMNVASIDNKGVEFDLRGDIVRNKNFNWNLALNISTNRSKVTKINRDFSDPSAAANDNPFWAEQSMGNTILREGEPVGLIYGYVYEGIIKTQEQLDEYKAKSLYAQYGLLTNLDFGYPMYAVHTDGYYKGYFKRDVIGNAQPDYFGGITNSITYKNFNVIALTTFSKGGDILYLPDNKALGLGDRGNRSTRVLLPSYSADNTGADRPTLILKETNTHGTGVSSANVFDASYIKLKSISVNYMIPQKWMSRLNVANAMVYVSGSNLFTITNYPGPDPETSNDPYSLIGGYSDSASYPSMRQYTFGVRLGF</sequence>
<proteinExistence type="inferred from homology"/>
<dbReference type="NCBIfam" id="TIGR04056">
    <property type="entry name" value="OMP_RagA_SusC"/>
    <property type="match status" value="1"/>
</dbReference>
<evidence type="ECO:0000256" key="4">
    <source>
        <dbReference type="ARBA" id="ARBA00022692"/>
    </source>
</evidence>
<dbReference type="InterPro" id="IPR037066">
    <property type="entry name" value="Plug_dom_sf"/>
</dbReference>
<comment type="subcellular location">
    <subcellularLocation>
        <location evidence="1 7">Cell outer membrane</location>
        <topology evidence="1 7">Multi-pass membrane protein</topology>
    </subcellularLocation>
</comment>
<accession>A0A1T5CHU8</accession>
<evidence type="ECO:0000256" key="7">
    <source>
        <dbReference type="PROSITE-ProRule" id="PRU01360"/>
    </source>
</evidence>
<dbReference type="Gene3D" id="2.40.170.20">
    <property type="entry name" value="TonB-dependent receptor, beta-barrel domain"/>
    <property type="match status" value="1"/>
</dbReference>
<reference evidence="9" key="1">
    <citation type="submission" date="2017-02" db="EMBL/GenBank/DDBJ databases">
        <authorList>
            <person name="Varghese N."/>
            <person name="Submissions S."/>
        </authorList>
    </citation>
    <scope>NUCLEOTIDE SEQUENCE [LARGE SCALE GENOMIC DNA]</scope>
    <source>
        <strain evidence="9">DSM 24091</strain>
    </source>
</reference>
<protein>
    <submittedName>
        <fullName evidence="8">TonB-linked outer membrane protein, SusC/RagA family</fullName>
    </submittedName>
</protein>
<keyword evidence="6 7" id="KW-0998">Cell outer membrane</keyword>
<evidence type="ECO:0000256" key="5">
    <source>
        <dbReference type="ARBA" id="ARBA00023136"/>
    </source>
</evidence>
<evidence type="ECO:0000256" key="3">
    <source>
        <dbReference type="ARBA" id="ARBA00022452"/>
    </source>
</evidence>
<evidence type="ECO:0000256" key="2">
    <source>
        <dbReference type="ARBA" id="ARBA00022448"/>
    </source>
</evidence>
<dbReference type="SUPFAM" id="SSF56935">
    <property type="entry name" value="Porins"/>
    <property type="match status" value="1"/>
</dbReference>
<comment type="similarity">
    <text evidence="7">Belongs to the TonB-dependent receptor family.</text>
</comment>
<dbReference type="EMBL" id="FUZF01000004">
    <property type="protein sequence ID" value="SKB58700.1"/>
    <property type="molecule type" value="Genomic_DNA"/>
</dbReference>
<keyword evidence="5 7" id="KW-0472">Membrane</keyword>
<dbReference type="NCBIfam" id="TIGR04057">
    <property type="entry name" value="SusC_RagA_signa"/>
    <property type="match status" value="1"/>
</dbReference>
<name>A0A1T5CHU8_9SPHI</name>
<dbReference type="InterPro" id="IPR023997">
    <property type="entry name" value="TonB-dep_OMP_SusC/RagA_CS"/>
</dbReference>
<keyword evidence="2 7" id="KW-0813">Transport</keyword>
<dbReference type="InterPro" id="IPR023996">
    <property type="entry name" value="TonB-dep_OMP_SusC/RagA"/>
</dbReference>
<dbReference type="InterPro" id="IPR036942">
    <property type="entry name" value="Beta-barrel_TonB_sf"/>
</dbReference>
<dbReference type="InterPro" id="IPR039426">
    <property type="entry name" value="TonB-dep_rcpt-like"/>
</dbReference>
<organism evidence="8 9">
    <name type="scientific">Sphingobacterium nematocida</name>
    <dbReference type="NCBI Taxonomy" id="1513896"/>
    <lineage>
        <taxon>Bacteria</taxon>
        <taxon>Pseudomonadati</taxon>
        <taxon>Bacteroidota</taxon>
        <taxon>Sphingobacteriia</taxon>
        <taxon>Sphingobacteriales</taxon>
        <taxon>Sphingobacteriaceae</taxon>
        <taxon>Sphingobacterium</taxon>
    </lineage>
</organism>
<evidence type="ECO:0000313" key="8">
    <source>
        <dbReference type="EMBL" id="SKB58700.1"/>
    </source>
</evidence>
<keyword evidence="4 7" id="KW-0812">Transmembrane</keyword>